<dbReference type="RefSeq" id="WP_217478485.1">
    <property type="nucleotide sequence ID" value="NZ_CADIKM010000027.1"/>
</dbReference>
<dbReference type="SUPFAM" id="SSF75011">
    <property type="entry name" value="3-carboxy-cis,cis-mucoante lactonizing enzyme"/>
    <property type="match status" value="1"/>
</dbReference>
<dbReference type="Proteomes" id="UP000494115">
    <property type="component" value="Unassembled WGS sequence"/>
</dbReference>
<dbReference type="EMBL" id="CADIKM010000027">
    <property type="protein sequence ID" value="CAB3797853.1"/>
    <property type="molecule type" value="Genomic_DNA"/>
</dbReference>
<name>A0A6S7BGF7_9BURK</name>
<dbReference type="AlphaFoldDB" id="A0A6S7BGF7"/>
<evidence type="ECO:0000313" key="2">
    <source>
        <dbReference type="Proteomes" id="UP000494115"/>
    </source>
</evidence>
<evidence type="ECO:0008006" key="3">
    <source>
        <dbReference type="Google" id="ProtNLM"/>
    </source>
</evidence>
<sequence length="417" mass="45888">MNLSSVSHPASRADQALALNMRLIAHHELDGFGGLGEGISMQLTRDGRRILWLAHEGAPKNFSGVDVTDPRKPRLIVQTDLPHMKLRSNSLDVVDDIMAVAYQASAAGITPAGFELFDVSIPEKPRLISHFDCSGPTSRGVHALWFVDGKYVHMAAGAADSKPRNPLDDQFYRIVDVSNPSKPVEAGRWWMPGTQEGDTAEPPARLPAKFDTGFRAHNTNVYPGRPDRAFVGYIDGGAVVLDIADKSNIKVVSQWNHSPPFNGFTHTVLPLFDRNLWIVSDECVQDDGADWPKLVWVVDARSEANPLPIGTFPAPPVDAFVKRGGRFGAHNLHENMPAPCSFQSDTIIVGTFFNAGVRVYDTRNPYRVEEIAYYVPSAPALSPVGSAQLNDVYVDERRIVYAIDRFTGGLYILEMTI</sequence>
<protein>
    <recommendedName>
        <fullName evidence="3">LVIVD repeat-containing protein</fullName>
    </recommendedName>
</protein>
<accession>A0A6S7BGF7</accession>
<dbReference type="Pfam" id="PF08309">
    <property type="entry name" value="LVIVD"/>
    <property type="match status" value="2"/>
</dbReference>
<gene>
    <name evidence="1" type="ORF">LMG28138_04333</name>
</gene>
<dbReference type="InterPro" id="IPR013211">
    <property type="entry name" value="LVIVD"/>
</dbReference>
<reference evidence="1 2" key="1">
    <citation type="submission" date="2020-04" db="EMBL/GenBank/DDBJ databases">
        <authorList>
            <person name="De Canck E."/>
        </authorList>
    </citation>
    <scope>NUCLEOTIDE SEQUENCE [LARGE SCALE GENOMIC DNA]</scope>
    <source>
        <strain evidence="1 2">LMG 28138</strain>
    </source>
</reference>
<keyword evidence="2" id="KW-1185">Reference proteome</keyword>
<proteinExistence type="predicted"/>
<organism evidence="1 2">
    <name type="scientific">Pararobbsia alpina</name>
    <dbReference type="NCBI Taxonomy" id="621374"/>
    <lineage>
        <taxon>Bacteria</taxon>
        <taxon>Pseudomonadati</taxon>
        <taxon>Pseudomonadota</taxon>
        <taxon>Betaproteobacteria</taxon>
        <taxon>Burkholderiales</taxon>
        <taxon>Burkholderiaceae</taxon>
        <taxon>Pararobbsia</taxon>
    </lineage>
</organism>
<evidence type="ECO:0000313" key="1">
    <source>
        <dbReference type="EMBL" id="CAB3797853.1"/>
    </source>
</evidence>